<keyword evidence="3" id="KW-1185">Reference proteome</keyword>
<organism evidence="2 3">
    <name type="scientific">Paratrimastix pyriformis</name>
    <dbReference type="NCBI Taxonomy" id="342808"/>
    <lineage>
        <taxon>Eukaryota</taxon>
        <taxon>Metamonada</taxon>
        <taxon>Preaxostyla</taxon>
        <taxon>Paratrimastigidae</taxon>
        <taxon>Paratrimastix</taxon>
    </lineage>
</organism>
<gene>
    <name evidence="2" type="ORF">PAPYR_8263</name>
</gene>
<feature type="chain" id="PRO_5047127283" evidence="1">
    <location>
        <begin position="19"/>
        <end position="167"/>
    </location>
</feature>
<sequence length="167" mass="18138">MPKHLLVLLGLLSLGVLADQPLCPIDDYYLASYTQVAMSGEELVVNMHGYGLTKLVIAKGPPPAQRNAACFIPVSFSHPDPAAPCDTVMTSSTLMDDLIRCPDVAVSPVDGGSVMEFKMPVHALSRVQTGVDPNGEPIFGNRYRNMEIVVHRTLSLGVYTMFSVRYT</sequence>
<protein>
    <submittedName>
        <fullName evidence="2">Uncharacterized protein</fullName>
    </submittedName>
</protein>
<feature type="signal peptide" evidence="1">
    <location>
        <begin position="1"/>
        <end position="18"/>
    </location>
</feature>
<dbReference type="Proteomes" id="UP001141327">
    <property type="component" value="Unassembled WGS sequence"/>
</dbReference>
<dbReference type="EMBL" id="JAPMOS010000068">
    <property type="protein sequence ID" value="KAJ4456524.1"/>
    <property type="molecule type" value="Genomic_DNA"/>
</dbReference>
<reference evidence="2" key="1">
    <citation type="journal article" date="2022" name="bioRxiv">
        <title>Genomics of Preaxostyla Flagellates Illuminates Evolutionary Transitions and the Path Towards Mitochondrial Loss.</title>
        <authorList>
            <person name="Novak L.V.F."/>
            <person name="Treitli S.C."/>
            <person name="Pyrih J."/>
            <person name="Halakuc P."/>
            <person name="Pipaliya S.V."/>
            <person name="Vacek V."/>
            <person name="Brzon O."/>
            <person name="Soukal P."/>
            <person name="Eme L."/>
            <person name="Dacks J.B."/>
            <person name="Karnkowska A."/>
            <person name="Elias M."/>
            <person name="Hampl V."/>
        </authorList>
    </citation>
    <scope>NUCLEOTIDE SEQUENCE</scope>
    <source>
        <strain evidence="2">RCP-MX</strain>
    </source>
</reference>
<accession>A0ABQ8UB52</accession>
<name>A0ABQ8UB52_9EUKA</name>
<keyword evidence="1" id="KW-0732">Signal</keyword>
<proteinExistence type="predicted"/>
<evidence type="ECO:0000256" key="1">
    <source>
        <dbReference type="SAM" id="SignalP"/>
    </source>
</evidence>
<evidence type="ECO:0000313" key="3">
    <source>
        <dbReference type="Proteomes" id="UP001141327"/>
    </source>
</evidence>
<evidence type="ECO:0000313" key="2">
    <source>
        <dbReference type="EMBL" id="KAJ4456524.1"/>
    </source>
</evidence>
<comment type="caution">
    <text evidence="2">The sequence shown here is derived from an EMBL/GenBank/DDBJ whole genome shotgun (WGS) entry which is preliminary data.</text>
</comment>